<dbReference type="InterPro" id="IPR050373">
    <property type="entry name" value="Fibrinogen_C-term_domain"/>
</dbReference>
<dbReference type="SUPFAM" id="SSF57567">
    <property type="entry name" value="Serine protease inhibitors"/>
    <property type="match status" value="1"/>
</dbReference>
<dbReference type="InterPro" id="IPR014716">
    <property type="entry name" value="Fibrinogen_a/b/g_C_1"/>
</dbReference>
<reference evidence="4" key="1">
    <citation type="submission" date="2021-10" db="EMBL/GenBank/DDBJ databases">
        <title>Tropical sea cucumber genome reveals ecological adaptation and Cuvierian tubules defense mechanism.</title>
        <authorList>
            <person name="Chen T."/>
        </authorList>
    </citation>
    <scope>NUCLEOTIDE SEQUENCE</scope>
    <source>
        <strain evidence="4">Nanhai2018</strain>
        <tissue evidence="4">Muscle</tissue>
    </source>
</reference>
<dbReference type="Gene3D" id="3.90.215.10">
    <property type="entry name" value="Gamma Fibrinogen, chain A, domain 1"/>
    <property type="match status" value="2"/>
</dbReference>
<accession>A0A9Q0YHQ1</accession>
<organism evidence="4 5">
    <name type="scientific">Holothuria leucospilota</name>
    <name type="common">Black long sea cucumber</name>
    <name type="synonym">Mertensiothuria leucospilota</name>
    <dbReference type="NCBI Taxonomy" id="206669"/>
    <lineage>
        <taxon>Eukaryota</taxon>
        <taxon>Metazoa</taxon>
        <taxon>Echinodermata</taxon>
        <taxon>Eleutherozoa</taxon>
        <taxon>Echinozoa</taxon>
        <taxon>Holothuroidea</taxon>
        <taxon>Aspidochirotacea</taxon>
        <taxon>Aspidochirotida</taxon>
        <taxon>Holothuriidae</taxon>
        <taxon>Holothuria</taxon>
    </lineage>
</organism>
<dbReference type="CDD" id="cd19941">
    <property type="entry name" value="TIL"/>
    <property type="match status" value="1"/>
</dbReference>
<keyword evidence="1" id="KW-0245">EGF-like domain</keyword>
<dbReference type="PANTHER" id="PTHR19143:SF444">
    <property type="entry name" value="PROTEIN SCABROUS"/>
    <property type="match status" value="1"/>
</dbReference>
<proteinExistence type="predicted"/>
<name>A0A9Q0YHQ1_HOLLE</name>
<dbReference type="SUPFAM" id="SSF56496">
    <property type="entry name" value="Fibrinogen C-terminal domain-like"/>
    <property type="match status" value="2"/>
</dbReference>
<dbReference type="SMART" id="SM00186">
    <property type="entry name" value="FBG"/>
    <property type="match status" value="1"/>
</dbReference>
<dbReference type="InterPro" id="IPR002919">
    <property type="entry name" value="TIL_dom"/>
</dbReference>
<dbReference type="Gene3D" id="2.10.25.10">
    <property type="entry name" value="Laminin"/>
    <property type="match status" value="2"/>
</dbReference>
<dbReference type="CDD" id="cd00087">
    <property type="entry name" value="FReD"/>
    <property type="match status" value="1"/>
</dbReference>
<sequence length="410" mass="45534">MENSAGSSFYIQYNDFRISDDKSGYRLTDLGPYSGTADTVILSCPSNMIYGNCTCQATCEDPEVSTGCQTTCSDGEMCICREGFLKKGDQCVPPEECNCFIEGQGVVPSGQTQVNGDCTIRCQCQSDIVTCDNNYRCSPGATCEERGGVRQCYCNDGYTGDGQNCEVVATDCADIYNAGISDGGVYTIKPTDWPGSPFEVYCNMTDGGGWTVFQRRVNGSQDFYLGWDMYKDGFGSPSHELWLGNDKLYYMTNNKNYQLRIDMVDRDGSPYYATYGHFRISNENDGYKLVGLSGFSGTAGVGEDALAWHINRAFSTYDRDNDGWNAYNCAERQRGAWWFGQGNAYTNSNCRTHELYCNDWSLGGDTCGWCSYSDLNGDYHSSTRGTDIHWQSIPGYNCNIAYTEMKIKPV</sequence>
<dbReference type="SMART" id="SM00181">
    <property type="entry name" value="EGF"/>
    <property type="match status" value="2"/>
</dbReference>
<protein>
    <submittedName>
        <fullName evidence="4">Fibrinogen C domain-containing protein 1</fullName>
    </submittedName>
</protein>
<dbReference type="EMBL" id="JAIZAY010000141">
    <property type="protein sequence ID" value="KAJ8018916.1"/>
    <property type="molecule type" value="Genomic_DNA"/>
</dbReference>
<dbReference type="InterPro" id="IPR000742">
    <property type="entry name" value="EGF"/>
</dbReference>
<feature type="domain" description="Fibrinogen C-terminal" evidence="3">
    <location>
        <begin position="163"/>
        <end position="410"/>
    </location>
</feature>
<dbReference type="InterPro" id="IPR036056">
    <property type="entry name" value="Fibrinogen-like_C"/>
</dbReference>
<dbReference type="NCBIfam" id="NF040941">
    <property type="entry name" value="GGGWT_bact"/>
    <property type="match status" value="1"/>
</dbReference>
<dbReference type="AlphaFoldDB" id="A0A9Q0YHQ1"/>
<dbReference type="PROSITE" id="PS01186">
    <property type="entry name" value="EGF_2"/>
    <property type="match status" value="1"/>
</dbReference>
<dbReference type="Pfam" id="PF01826">
    <property type="entry name" value="TIL"/>
    <property type="match status" value="1"/>
</dbReference>
<feature type="domain" description="EGF-like" evidence="2">
    <location>
        <begin position="127"/>
        <end position="166"/>
    </location>
</feature>
<dbReference type="PROSITE" id="PS51406">
    <property type="entry name" value="FIBRINOGEN_C_2"/>
    <property type="match status" value="1"/>
</dbReference>
<dbReference type="PANTHER" id="PTHR19143">
    <property type="entry name" value="FIBRINOGEN/TENASCIN/ANGIOPOEITIN"/>
    <property type="match status" value="1"/>
</dbReference>
<gene>
    <name evidence="4" type="ORF">HOLleu_42822</name>
</gene>
<evidence type="ECO:0000256" key="1">
    <source>
        <dbReference type="PROSITE-ProRule" id="PRU00076"/>
    </source>
</evidence>
<evidence type="ECO:0000313" key="5">
    <source>
        <dbReference type="Proteomes" id="UP001152320"/>
    </source>
</evidence>
<dbReference type="Proteomes" id="UP001152320">
    <property type="component" value="Unassembled WGS sequence"/>
</dbReference>
<keyword evidence="5" id="KW-1185">Reference proteome</keyword>
<comment type="caution">
    <text evidence="1">Lacks conserved residue(s) required for the propagation of feature annotation.</text>
</comment>
<dbReference type="CDD" id="cd00053">
    <property type="entry name" value="EGF"/>
    <property type="match status" value="1"/>
</dbReference>
<dbReference type="PROSITE" id="PS50026">
    <property type="entry name" value="EGF_3"/>
    <property type="match status" value="1"/>
</dbReference>
<dbReference type="InterPro" id="IPR002181">
    <property type="entry name" value="Fibrinogen_a/b/g_C_dom"/>
</dbReference>
<dbReference type="GO" id="GO:0005615">
    <property type="term" value="C:extracellular space"/>
    <property type="evidence" value="ECO:0007669"/>
    <property type="project" value="TreeGrafter"/>
</dbReference>
<evidence type="ECO:0000313" key="4">
    <source>
        <dbReference type="EMBL" id="KAJ8018916.1"/>
    </source>
</evidence>
<comment type="caution">
    <text evidence="4">The sequence shown here is derived from an EMBL/GenBank/DDBJ whole genome shotgun (WGS) entry which is preliminary data.</text>
</comment>
<dbReference type="Pfam" id="PF00147">
    <property type="entry name" value="Fibrinogen_C"/>
    <property type="match status" value="1"/>
</dbReference>
<evidence type="ECO:0000259" key="2">
    <source>
        <dbReference type="PROSITE" id="PS50026"/>
    </source>
</evidence>
<evidence type="ECO:0000259" key="3">
    <source>
        <dbReference type="PROSITE" id="PS51406"/>
    </source>
</evidence>
<dbReference type="InterPro" id="IPR036084">
    <property type="entry name" value="Ser_inhib-like_sf"/>
</dbReference>